<feature type="compositionally biased region" description="Polar residues" evidence="1">
    <location>
        <begin position="286"/>
        <end position="302"/>
    </location>
</feature>
<feature type="domain" description="PARP alpha-helical" evidence="2">
    <location>
        <begin position="216"/>
        <end position="380"/>
    </location>
</feature>
<evidence type="ECO:0000259" key="2">
    <source>
        <dbReference type="PROSITE" id="PS51060"/>
    </source>
</evidence>
<dbReference type="Gene3D" id="3.60.40.10">
    <property type="entry name" value="PPM-type phosphatase domain"/>
    <property type="match status" value="1"/>
</dbReference>
<dbReference type="Gene3D" id="1.20.142.10">
    <property type="entry name" value="Poly(ADP-ribose) polymerase, regulatory domain"/>
    <property type="match status" value="1"/>
</dbReference>
<dbReference type="SMART" id="SM00332">
    <property type="entry name" value="PP2Cc"/>
    <property type="match status" value="1"/>
</dbReference>
<dbReference type="Pfam" id="PF00481">
    <property type="entry name" value="PP2C"/>
    <property type="match status" value="1"/>
</dbReference>
<dbReference type="GO" id="GO:0004722">
    <property type="term" value="F:protein serine/threonine phosphatase activity"/>
    <property type="evidence" value="ECO:0007669"/>
    <property type="project" value="InterPro"/>
</dbReference>
<evidence type="ECO:0000256" key="1">
    <source>
        <dbReference type="SAM" id="MobiDB-lite"/>
    </source>
</evidence>
<dbReference type="VEuPathDB" id="FungiDB:H310_13473"/>
<dbReference type="SUPFAM" id="SSF47587">
    <property type="entry name" value="Domain of poly(ADP-ribose) polymerase"/>
    <property type="match status" value="1"/>
</dbReference>
<name>A0A418AH80_9STRA</name>
<dbReference type="CDD" id="cd00143">
    <property type="entry name" value="PP2Cc"/>
    <property type="match status" value="1"/>
</dbReference>
<dbReference type="EMBL" id="QUSY01002474">
    <property type="protein sequence ID" value="RHY21074.1"/>
    <property type="molecule type" value="Genomic_DNA"/>
</dbReference>
<feature type="region of interest" description="Disordered" evidence="1">
    <location>
        <begin position="286"/>
        <end position="312"/>
    </location>
</feature>
<dbReference type="GO" id="GO:0003950">
    <property type="term" value="F:NAD+ poly-ADP-ribosyltransferase activity"/>
    <property type="evidence" value="ECO:0007669"/>
    <property type="project" value="InterPro"/>
</dbReference>
<gene>
    <name evidence="4" type="ORF">DYB32_009904</name>
</gene>
<dbReference type="VEuPathDB" id="FungiDB:H310_13474"/>
<dbReference type="PROSITE" id="PS51060">
    <property type="entry name" value="PARP_ALPHA_HD"/>
    <property type="match status" value="1"/>
</dbReference>
<evidence type="ECO:0000313" key="5">
    <source>
        <dbReference type="Proteomes" id="UP000285060"/>
    </source>
</evidence>
<evidence type="ECO:0000313" key="4">
    <source>
        <dbReference type="EMBL" id="RHY21074.1"/>
    </source>
</evidence>
<dbReference type="InterPro" id="IPR004102">
    <property type="entry name" value="Poly(ADP-ribose)pol_reg_dom"/>
</dbReference>
<dbReference type="PANTHER" id="PTHR47992">
    <property type="entry name" value="PROTEIN PHOSPHATASE"/>
    <property type="match status" value="1"/>
</dbReference>
<dbReference type="InterPro" id="IPR015655">
    <property type="entry name" value="PP2C"/>
</dbReference>
<organism evidence="4 5">
    <name type="scientific">Aphanomyces invadans</name>
    <dbReference type="NCBI Taxonomy" id="157072"/>
    <lineage>
        <taxon>Eukaryota</taxon>
        <taxon>Sar</taxon>
        <taxon>Stramenopiles</taxon>
        <taxon>Oomycota</taxon>
        <taxon>Saprolegniomycetes</taxon>
        <taxon>Saprolegniales</taxon>
        <taxon>Verrucalvaceae</taxon>
        <taxon>Aphanomyces</taxon>
    </lineage>
</organism>
<reference evidence="4 5" key="1">
    <citation type="submission" date="2018-08" db="EMBL/GenBank/DDBJ databases">
        <title>Aphanomyces genome sequencing and annotation.</title>
        <authorList>
            <person name="Minardi D."/>
            <person name="Oidtmann B."/>
            <person name="Van Der Giezen M."/>
            <person name="Studholme D.J."/>
        </authorList>
    </citation>
    <scope>NUCLEOTIDE SEQUENCE [LARGE SCALE GENOMIC DNA]</scope>
    <source>
        <strain evidence="4 5">NJM0002</strain>
    </source>
</reference>
<dbReference type="AlphaFoldDB" id="A0A418AH80"/>
<accession>A0A418AH80</accession>
<dbReference type="InterPro" id="IPR036616">
    <property type="entry name" value="Poly(ADP-ribose)pol_reg_dom_sf"/>
</dbReference>
<sequence length="434" mass="46475">MYVDAEFCERSGAQLRFGKASGNSNYPLCGIEDGSTLVLAMIRNHKLYIVNVGDSRAVLCRVTSSGAYTATPLTTGPVPRYPSRPSDPFYVDHKPDLPTERARIEANGGHVTGLLCGRKPPSFALHHWPFNCIVDVPRVDGILSMTRAMGDVTMKPPLTAEPDVVVHALDSRTDKFLILATDGLWDVVTNHKAAKVALSCPCAQAAAAALCKLAMRRNTADNVTVLVVDLARQGNSAPAAVLLPTVVATHVPVGKLSKGQLAKGYAILHTISDTLNAITDMERSATTSAPSTVQAAASTVPSGTRRRSSRAKAATASAVKSQVAKCKAKLKALTSEFYTLIPHNFGMSLPPVIDSVSELKLKLDLLEVMADVELTHKMLETQRTTDANPVDAHYRALGVTLVPIDAMSPEFARIQEYMVITAPVLVSIVRSVDT</sequence>
<dbReference type="Proteomes" id="UP000285060">
    <property type="component" value="Unassembled WGS sequence"/>
</dbReference>
<evidence type="ECO:0000259" key="3">
    <source>
        <dbReference type="PROSITE" id="PS51746"/>
    </source>
</evidence>
<dbReference type="SUPFAM" id="SSF81606">
    <property type="entry name" value="PP2C-like"/>
    <property type="match status" value="1"/>
</dbReference>
<comment type="caution">
    <text evidence="4">The sequence shown here is derived from an EMBL/GenBank/DDBJ whole genome shotgun (WGS) entry which is preliminary data.</text>
</comment>
<protein>
    <recommendedName>
        <fullName evidence="6">PPM-type phosphatase domain-containing protein</fullName>
    </recommendedName>
</protein>
<dbReference type="PROSITE" id="PS51746">
    <property type="entry name" value="PPM_2"/>
    <property type="match status" value="1"/>
</dbReference>
<evidence type="ECO:0008006" key="6">
    <source>
        <dbReference type="Google" id="ProtNLM"/>
    </source>
</evidence>
<keyword evidence="5" id="KW-1185">Reference proteome</keyword>
<dbReference type="InterPro" id="IPR036457">
    <property type="entry name" value="PPM-type-like_dom_sf"/>
</dbReference>
<feature type="domain" description="PPM-type phosphatase" evidence="3">
    <location>
        <begin position="1"/>
        <end position="230"/>
    </location>
</feature>
<dbReference type="InterPro" id="IPR001932">
    <property type="entry name" value="PPM-type_phosphatase-like_dom"/>
</dbReference>
<dbReference type="Pfam" id="PF02877">
    <property type="entry name" value="PARP_reg"/>
    <property type="match status" value="1"/>
</dbReference>
<proteinExistence type="predicted"/>